<organism evidence="3 4">
    <name type="scientific">Frankliniella fusca</name>
    <dbReference type="NCBI Taxonomy" id="407009"/>
    <lineage>
        <taxon>Eukaryota</taxon>
        <taxon>Metazoa</taxon>
        <taxon>Ecdysozoa</taxon>
        <taxon>Arthropoda</taxon>
        <taxon>Hexapoda</taxon>
        <taxon>Insecta</taxon>
        <taxon>Pterygota</taxon>
        <taxon>Neoptera</taxon>
        <taxon>Paraneoptera</taxon>
        <taxon>Thysanoptera</taxon>
        <taxon>Terebrantia</taxon>
        <taxon>Thripoidea</taxon>
        <taxon>Thripidae</taxon>
        <taxon>Frankliniella</taxon>
    </lineage>
</organism>
<gene>
    <name evidence="3" type="ORF">KUF71_007024</name>
</gene>
<feature type="domain" description="Myb/SANT-like DNA-binding" evidence="2">
    <location>
        <begin position="344"/>
        <end position="424"/>
    </location>
</feature>
<evidence type="ECO:0000256" key="1">
    <source>
        <dbReference type="SAM" id="MobiDB-lite"/>
    </source>
</evidence>
<protein>
    <submittedName>
        <fullName evidence="3">Ribonuclease J</fullName>
    </submittedName>
</protein>
<evidence type="ECO:0000259" key="2">
    <source>
        <dbReference type="Pfam" id="PF13837"/>
    </source>
</evidence>
<dbReference type="AlphaFoldDB" id="A0AAE1HAI2"/>
<accession>A0AAE1HAI2</accession>
<comment type="caution">
    <text evidence="3">The sequence shown here is derived from an EMBL/GenBank/DDBJ whole genome shotgun (WGS) entry which is preliminary data.</text>
</comment>
<proteinExistence type="predicted"/>
<evidence type="ECO:0000313" key="3">
    <source>
        <dbReference type="EMBL" id="KAK3917529.1"/>
    </source>
</evidence>
<reference evidence="3" key="2">
    <citation type="journal article" date="2023" name="BMC Genomics">
        <title>Pest status, molecular evolution, and epigenetic factors derived from the genome assembly of Frankliniella fusca, a thysanopteran phytovirus vector.</title>
        <authorList>
            <person name="Catto M.A."/>
            <person name="Labadie P.E."/>
            <person name="Jacobson A.L."/>
            <person name="Kennedy G.G."/>
            <person name="Srinivasan R."/>
            <person name="Hunt B.G."/>
        </authorList>
    </citation>
    <scope>NUCLEOTIDE SEQUENCE</scope>
    <source>
        <strain evidence="3">PL_HMW_Pooled</strain>
    </source>
</reference>
<keyword evidence="4" id="KW-1185">Reference proteome</keyword>
<dbReference type="EMBL" id="JAHWGI010000737">
    <property type="protein sequence ID" value="KAK3917529.1"/>
    <property type="molecule type" value="Genomic_DNA"/>
</dbReference>
<feature type="compositionally biased region" description="Basic and acidic residues" evidence="1">
    <location>
        <begin position="172"/>
        <end position="187"/>
    </location>
</feature>
<dbReference type="Proteomes" id="UP001219518">
    <property type="component" value="Unassembled WGS sequence"/>
</dbReference>
<evidence type="ECO:0000313" key="4">
    <source>
        <dbReference type="Proteomes" id="UP001219518"/>
    </source>
</evidence>
<reference evidence="3" key="1">
    <citation type="submission" date="2021-07" db="EMBL/GenBank/DDBJ databases">
        <authorList>
            <person name="Catto M.A."/>
            <person name="Jacobson A."/>
            <person name="Kennedy G."/>
            <person name="Labadie P."/>
            <person name="Hunt B.G."/>
            <person name="Srinivasan R."/>
        </authorList>
    </citation>
    <scope>NUCLEOTIDE SEQUENCE</scope>
    <source>
        <strain evidence="3">PL_HMW_Pooled</strain>
        <tissue evidence="3">Head</tissue>
    </source>
</reference>
<name>A0AAE1HAI2_9NEOP</name>
<dbReference type="Pfam" id="PF13837">
    <property type="entry name" value="Myb_DNA-bind_4"/>
    <property type="match status" value="1"/>
</dbReference>
<dbReference type="InterPro" id="IPR044822">
    <property type="entry name" value="Myb_DNA-bind_4"/>
</dbReference>
<sequence>MSSTVQITLPNGAIYYCQVPQQVMELVDAHNEQEHVVVYEITSSLNGNDLTLTVNAPAPPASPPTSAASAAKKHQIETKLVTVENVPSPFYEEQFVGFIHGMLEDAGLKDKNEEGIVRCHYTESSEIVVLEFKSSEMALSTTACDGVEFIRRTLQFKLTQPETENSDDQQPEEVKRKVPDTTQNDKDKDNTILIEGFAPSKLETYFEVRAFIHLLTIHRENLPGTKWKAIYAVVVRDLRDLYGVQTSAPNCAVKRKSLMDSFRIHNKKYGQSVIAWPFFCAMAKLNRKEGLSCTVVGHDLQSCPADQNNWRVKARPTKVAGYQLATADKAAMFSNGAFITIKGIKVIIGIMKDLKPRFDSIERHSAIWNDIQVKMAAQGFHYDVKLMSRTFNSIVSKFKNYKAMARTSGEGRIDWELWEDMCDLMDGNVNVEPLLVESVGKNNLVESRMEVPNKSSKPS</sequence>
<feature type="region of interest" description="Disordered" evidence="1">
    <location>
        <begin position="160"/>
        <end position="187"/>
    </location>
</feature>